<protein>
    <submittedName>
        <fullName evidence="2">Uncharacterized protein</fullName>
    </submittedName>
</protein>
<dbReference type="AlphaFoldDB" id="A0AAN8R5K6"/>
<accession>A0AAN8R5K6</accession>
<name>A0AAN8R5K6_9TELE</name>
<evidence type="ECO:0000256" key="1">
    <source>
        <dbReference type="SAM" id="MobiDB-lite"/>
    </source>
</evidence>
<feature type="compositionally biased region" description="Basic and acidic residues" evidence="1">
    <location>
        <begin position="40"/>
        <end position="62"/>
    </location>
</feature>
<gene>
    <name evidence="2" type="ORF">J4Q44_G00017500</name>
</gene>
<feature type="compositionally biased region" description="Polar residues" evidence="1">
    <location>
        <begin position="1"/>
        <end position="12"/>
    </location>
</feature>
<evidence type="ECO:0000313" key="3">
    <source>
        <dbReference type="Proteomes" id="UP001356427"/>
    </source>
</evidence>
<feature type="region of interest" description="Disordered" evidence="1">
    <location>
        <begin position="1"/>
        <end position="94"/>
    </location>
</feature>
<reference evidence="2 3" key="1">
    <citation type="submission" date="2021-04" db="EMBL/GenBank/DDBJ databases">
        <authorList>
            <person name="De Guttry C."/>
            <person name="Zahm M."/>
            <person name="Klopp C."/>
            <person name="Cabau C."/>
            <person name="Louis A."/>
            <person name="Berthelot C."/>
            <person name="Parey E."/>
            <person name="Roest Crollius H."/>
            <person name="Montfort J."/>
            <person name="Robinson-Rechavi M."/>
            <person name="Bucao C."/>
            <person name="Bouchez O."/>
            <person name="Gislard M."/>
            <person name="Lluch J."/>
            <person name="Milhes M."/>
            <person name="Lampietro C."/>
            <person name="Lopez Roques C."/>
            <person name="Donnadieu C."/>
            <person name="Braasch I."/>
            <person name="Desvignes T."/>
            <person name="Postlethwait J."/>
            <person name="Bobe J."/>
            <person name="Wedekind C."/>
            <person name="Guiguen Y."/>
        </authorList>
    </citation>
    <scope>NUCLEOTIDE SEQUENCE [LARGE SCALE GENOMIC DNA]</scope>
    <source>
        <strain evidence="2">Cs_M1</strain>
        <tissue evidence="2">Blood</tissue>
    </source>
</reference>
<organism evidence="2 3">
    <name type="scientific">Coregonus suidteri</name>
    <dbReference type="NCBI Taxonomy" id="861788"/>
    <lineage>
        <taxon>Eukaryota</taxon>
        <taxon>Metazoa</taxon>
        <taxon>Chordata</taxon>
        <taxon>Craniata</taxon>
        <taxon>Vertebrata</taxon>
        <taxon>Euteleostomi</taxon>
        <taxon>Actinopterygii</taxon>
        <taxon>Neopterygii</taxon>
        <taxon>Teleostei</taxon>
        <taxon>Protacanthopterygii</taxon>
        <taxon>Salmoniformes</taxon>
        <taxon>Salmonidae</taxon>
        <taxon>Coregoninae</taxon>
        <taxon>Coregonus</taxon>
    </lineage>
</organism>
<comment type="caution">
    <text evidence="2">The sequence shown here is derived from an EMBL/GenBank/DDBJ whole genome shotgun (WGS) entry which is preliminary data.</text>
</comment>
<proteinExistence type="predicted"/>
<keyword evidence="3" id="KW-1185">Reference proteome</keyword>
<evidence type="ECO:0000313" key="2">
    <source>
        <dbReference type="EMBL" id="KAK6326106.1"/>
    </source>
</evidence>
<sequence>MEQVSTPSSAHTHQPEAASPAGTMSERGPRTEASMFFQVEVDRLERDDKEDNDEDKMAHYDDDKDDDDLMSPPSGSRVYDRTTVLIEQDPIRSG</sequence>
<dbReference type="Proteomes" id="UP001356427">
    <property type="component" value="Unassembled WGS sequence"/>
</dbReference>
<dbReference type="EMBL" id="JAGTTL010000002">
    <property type="protein sequence ID" value="KAK6326106.1"/>
    <property type="molecule type" value="Genomic_DNA"/>
</dbReference>